<dbReference type="EMBL" id="MSCM01000002">
    <property type="protein sequence ID" value="PQJ77060.1"/>
    <property type="molecule type" value="Genomic_DNA"/>
</dbReference>
<dbReference type="SUPFAM" id="SSF52821">
    <property type="entry name" value="Rhodanese/Cell cycle control phosphatase"/>
    <property type="match status" value="1"/>
</dbReference>
<sequence>MCFFFINCNSQSEIKPISTSELKVLLEKEDIQLLDVRTPEEIEQGFIKTAKFANFFEDDFFTDAAAKLDKSKPVYLYCRSGNRSSKSAKILQEKGYNVYNVLGGFNKWQQEN</sequence>
<organism evidence="2 3">
    <name type="scientific">Polaribacter glomeratus</name>
    <dbReference type="NCBI Taxonomy" id="102"/>
    <lineage>
        <taxon>Bacteria</taxon>
        <taxon>Pseudomonadati</taxon>
        <taxon>Bacteroidota</taxon>
        <taxon>Flavobacteriia</taxon>
        <taxon>Flavobacteriales</taxon>
        <taxon>Flavobacteriaceae</taxon>
    </lineage>
</organism>
<comment type="caution">
    <text evidence="2">The sequence shown here is derived from an EMBL/GenBank/DDBJ whole genome shotgun (WGS) entry which is preliminary data.</text>
</comment>
<protein>
    <submittedName>
        <fullName evidence="2">Rhodanese-like domain-containing protein</fullName>
    </submittedName>
</protein>
<dbReference type="InterPro" id="IPR036873">
    <property type="entry name" value="Rhodanese-like_dom_sf"/>
</dbReference>
<dbReference type="Proteomes" id="UP000239068">
    <property type="component" value="Unassembled WGS sequence"/>
</dbReference>
<dbReference type="PANTHER" id="PTHR43031">
    <property type="entry name" value="FAD-DEPENDENT OXIDOREDUCTASE"/>
    <property type="match status" value="1"/>
</dbReference>
<evidence type="ECO:0000313" key="2">
    <source>
        <dbReference type="EMBL" id="PQJ77060.1"/>
    </source>
</evidence>
<dbReference type="Gene3D" id="3.40.250.10">
    <property type="entry name" value="Rhodanese-like domain"/>
    <property type="match status" value="1"/>
</dbReference>
<name>A0A2S7WHI2_9FLAO</name>
<dbReference type="OrthoDB" id="9808735at2"/>
<accession>A0A2S7WHI2</accession>
<dbReference type="SMART" id="SM00450">
    <property type="entry name" value="RHOD"/>
    <property type="match status" value="1"/>
</dbReference>
<gene>
    <name evidence="2" type="ORF">BTO16_14505</name>
</gene>
<evidence type="ECO:0000313" key="3">
    <source>
        <dbReference type="Proteomes" id="UP000239068"/>
    </source>
</evidence>
<dbReference type="AlphaFoldDB" id="A0A2S7WHI2"/>
<dbReference type="PROSITE" id="PS50206">
    <property type="entry name" value="RHODANESE_3"/>
    <property type="match status" value="1"/>
</dbReference>
<feature type="domain" description="Rhodanese" evidence="1">
    <location>
        <begin position="27"/>
        <end position="112"/>
    </location>
</feature>
<reference evidence="2 3" key="1">
    <citation type="submission" date="2016-12" db="EMBL/GenBank/DDBJ databases">
        <title>Trade-off between light-utilization and light-protection in marine flavobacteria.</title>
        <authorList>
            <person name="Kumagai Y."/>
            <person name="Yoshizawa S."/>
            <person name="Kogure K."/>
            <person name="Iwasaki W."/>
        </authorList>
    </citation>
    <scope>NUCLEOTIDE SEQUENCE [LARGE SCALE GENOMIC DNA]</scope>
    <source>
        <strain evidence="2 3">ATCC 43844</strain>
    </source>
</reference>
<dbReference type="InterPro" id="IPR050229">
    <property type="entry name" value="GlpE_sulfurtransferase"/>
</dbReference>
<evidence type="ECO:0000259" key="1">
    <source>
        <dbReference type="PROSITE" id="PS50206"/>
    </source>
</evidence>
<dbReference type="Pfam" id="PF00581">
    <property type="entry name" value="Rhodanese"/>
    <property type="match status" value="1"/>
</dbReference>
<proteinExistence type="predicted"/>
<keyword evidence="3" id="KW-1185">Reference proteome</keyword>
<dbReference type="InterPro" id="IPR001763">
    <property type="entry name" value="Rhodanese-like_dom"/>
</dbReference>
<dbReference type="CDD" id="cd00158">
    <property type="entry name" value="RHOD"/>
    <property type="match status" value="1"/>
</dbReference>
<dbReference type="PANTHER" id="PTHR43031:SF1">
    <property type="entry name" value="PYRIDINE NUCLEOTIDE-DISULPHIDE OXIDOREDUCTASE"/>
    <property type="match status" value="1"/>
</dbReference>